<sequence length="194" mass="21129">MAQGRFARTTLATAVGLLAAGLTAGAHAQFEPQGLYSAQSILDADVYFEAAPGTEAGSVADILLGDDMRVHALVVRPDTGVGLGDNPLVVTNPHYHLVTHEDDEGQITHDVIIDTPEEALEEMPHYDQDWWDLARERARDAWDTTQEGAISAWHYTREGADRIGEGAESAWERTQEGARRAGEAIEGAIDHMRD</sequence>
<feature type="chain" id="PRO_5045994880" evidence="1">
    <location>
        <begin position="29"/>
        <end position="194"/>
    </location>
</feature>
<name>A0ABS9P922_9GAMM</name>
<dbReference type="RefSeq" id="WP_238976863.1">
    <property type="nucleotide sequence ID" value="NZ_JABFUC010000005.1"/>
</dbReference>
<keyword evidence="3" id="KW-1185">Reference proteome</keyword>
<proteinExistence type="predicted"/>
<dbReference type="Gene3D" id="1.10.287.700">
    <property type="entry name" value="Helix hairpin bin"/>
    <property type="match status" value="1"/>
</dbReference>
<evidence type="ECO:0000313" key="2">
    <source>
        <dbReference type="EMBL" id="MCG6657712.1"/>
    </source>
</evidence>
<reference evidence="2 3" key="1">
    <citation type="submission" date="2020-05" db="EMBL/GenBank/DDBJ databases">
        <title>Comparative genomic analysis of denitrifying bacteria from Halomonas genus.</title>
        <authorList>
            <person name="Wang L."/>
            <person name="Shao Z."/>
        </authorList>
    </citation>
    <scope>NUCLEOTIDE SEQUENCE [LARGE SCALE GENOMIC DNA]</scope>
    <source>
        <strain evidence="2 3">A4</strain>
    </source>
</reference>
<protein>
    <submittedName>
        <fullName evidence="2">PRC-barrel domain containing protein</fullName>
    </submittedName>
</protein>
<evidence type="ECO:0000256" key="1">
    <source>
        <dbReference type="SAM" id="SignalP"/>
    </source>
</evidence>
<comment type="caution">
    <text evidence="2">The sequence shown here is derived from an EMBL/GenBank/DDBJ whole genome shotgun (WGS) entry which is preliminary data.</text>
</comment>
<dbReference type="EMBL" id="JABFUC010000005">
    <property type="protein sequence ID" value="MCG6657712.1"/>
    <property type="molecule type" value="Genomic_DNA"/>
</dbReference>
<organism evidence="2 3">
    <name type="scientific">Billgrantia campisalis</name>
    <dbReference type="NCBI Taxonomy" id="74661"/>
    <lineage>
        <taxon>Bacteria</taxon>
        <taxon>Pseudomonadati</taxon>
        <taxon>Pseudomonadota</taxon>
        <taxon>Gammaproteobacteria</taxon>
        <taxon>Oceanospirillales</taxon>
        <taxon>Halomonadaceae</taxon>
        <taxon>Billgrantia</taxon>
    </lineage>
</organism>
<evidence type="ECO:0000313" key="3">
    <source>
        <dbReference type="Proteomes" id="UP000814385"/>
    </source>
</evidence>
<feature type="signal peptide" evidence="1">
    <location>
        <begin position="1"/>
        <end position="28"/>
    </location>
</feature>
<gene>
    <name evidence="2" type="ORF">HOP52_08080</name>
</gene>
<keyword evidence="1" id="KW-0732">Signal</keyword>
<accession>A0ABS9P922</accession>
<dbReference type="Proteomes" id="UP000814385">
    <property type="component" value="Unassembled WGS sequence"/>
</dbReference>